<gene>
    <name evidence="2" type="ORF">B296_00017098</name>
</gene>
<accession>A0A426ZYK5</accession>
<feature type="region of interest" description="Disordered" evidence="1">
    <location>
        <begin position="25"/>
        <end position="76"/>
    </location>
</feature>
<dbReference type="AlphaFoldDB" id="A0A426ZYK5"/>
<sequence>MVAKGKRTSTWPARVIFSLLKTEVSKSSDGGGFSTEGTDTIRAPWTALRPPRPPAGTTCRSDMEDDDSEAAEDPRTKVPGAGFWILVQEAGGVDEGAKEIIATAVAAMKWEIGLRERAERRGEKRTRKWCQEAFHSLPCR</sequence>
<evidence type="ECO:0000313" key="2">
    <source>
        <dbReference type="EMBL" id="RRT69044.1"/>
    </source>
</evidence>
<name>A0A426ZYK5_ENSVE</name>
<evidence type="ECO:0000256" key="1">
    <source>
        <dbReference type="SAM" id="MobiDB-lite"/>
    </source>
</evidence>
<proteinExistence type="predicted"/>
<protein>
    <submittedName>
        <fullName evidence="2">Uncharacterized protein</fullName>
    </submittedName>
</protein>
<dbReference type="EMBL" id="AMZH03004487">
    <property type="protein sequence ID" value="RRT69044.1"/>
    <property type="molecule type" value="Genomic_DNA"/>
</dbReference>
<reference evidence="2 3" key="1">
    <citation type="journal article" date="2014" name="Agronomy (Basel)">
        <title>A Draft Genome Sequence for Ensete ventricosum, the Drought-Tolerant Tree Against Hunger.</title>
        <authorList>
            <person name="Harrison J."/>
            <person name="Moore K.A."/>
            <person name="Paszkiewicz K."/>
            <person name="Jones T."/>
            <person name="Grant M."/>
            <person name="Ambacheew D."/>
            <person name="Muzemil S."/>
            <person name="Studholme D.J."/>
        </authorList>
    </citation>
    <scope>NUCLEOTIDE SEQUENCE [LARGE SCALE GENOMIC DNA]</scope>
</reference>
<dbReference type="Proteomes" id="UP000287651">
    <property type="component" value="Unassembled WGS sequence"/>
</dbReference>
<evidence type="ECO:0000313" key="3">
    <source>
        <dbReference type="Proteomes" id="UP000287651"/>
    </source>
</evidence>
<organism evidence="2 3">
    <name type="scientific">Ensete ventricosum</name>
    <name type="common">Abyssinian banana</name>
    <name type="synonym">Musa ensete</name>
    <dbReference type="NCBI Taxonomy" id="4639"/>
    <lineage>
        <taxon>Eukaryota</taxon>
        <taxon>Viridiplantae</taxon>
        <taxon>Streptophyta</taxon>
        <taxon>Embryophyta</taxon>
        <taxon>Tracheophyta</taxon>
        <taxon>Spermatophyta</taxon>
        <taxon>Magnoliopsida</taxon>
        <taxon>Liliopsida</taxon>
        <taxon>Zingiberales</taxon>
        <taxon>Musaceae</taxon>
        <taxon>Ensete</taxon>
    </lineage>
</organism>
<comment type="caution">
    <text evidence="2">The sequence shown here is derived from an EMBL/GenBank/DDBJ whole genome shotgun (WGS) entry which is preliminary data.</text>
</comment>